<dbReference type="EMBL" id="KV453854">
    <property type="protein sequence ID" value="ODV85008.1"/>
    <property type="molecule type" value="Genomic_DNA"/>
</dbReference>
<keyword evidence="2" id="KW-1185">Reference proteome</keyword>
<accession>A0A1E4SZU2</accession>
<dbReference type="AlphaFoldDB" id="A0A1E4SZU2"/>
<reference evidence="2" key="1">
    <citation type="submission" date="2016-04" db="EMBL/GenBank/DDBJ databases">
        <title>Comparative genomics of biotechnologically important yeasts.</title>
        <authorList>
            <consortium name="DOE Joint Genome Institute"/>
            <person name="Riley R."/>
            <person name="Haridas S."/>
            <person name="Wolfe K.H."/>
            <person name="Lopes M.R."/>
            <person name="Hittinger C.T."/>
            <person name="Goker M."/>
            <person name="Salamov A."/>
            <person name="Wisecaver J."/>
            <person name="Long T.M."/>
            <person name="Aerts A.L."/>
            <person name="Barry K."/>
            <person name="Choi C."/>
            <person name="Clum A."/>
            <person name="Coughlan A.Y."/>
            <person name="Deshpande S."/>
            <person name="Douglass A.P."/>
            <person name="Hanson S.J."/>
            <person name="Klenk H.-P."/>
            <person name="Labutti K."/>
            <person name="Lapidus A."/>
            <person name="Lindquist E."/>
            <person name="Lipzen A."/>
            <person name="Meier-Kolthoff J.P."/>
            <person name="Ohm R.A."/>
            <person name="Otillar R.P."/>
            <person name="Pangilinan J."/>
            <person name="Peng Y."/>
            <person name="Rokas A."/>
            <person name="Rosa C.A."/>
            <person name="Scheuner C."/>
            <person name="Sibirny A.A."/>
            <person name="Slot J.C."/>
            <person name="Stielow J.B."/>
            <person name="Sun H."/>
            <person name="Kurtzman C.P."/>
            <person name="Blackwell M."/>
            <person name="Grigoriev I.V."/>
            <person name="Jeffries T.W."/>
        </authorList>
    </citation>
    <scope>NUCLEOTIDE SEQUENCE [LARGE SCALE GENOMIC DNA]</scope>
    <source>
        <strain evidence="2">NRRL YB-2248</strain>
    </source>
</reference>
<gene>
    <name evidence="1" type="ORF">CANARDRAFT_23563</name>
</gene>
<protein>
    <submittedName>
        <fullName evidence="1">Uncharacterized protein</fullName>
    </submittedName>
</protein>
<dbReference type="Proteomes" id="UP000094801">
    <property type="component" value="Unassembled WGS sequence"/>
</dbReference>
<sequence length="213" mass="25104">MSESFIPTRIIPTPIQDEFYNLSPSIQLDQLTINENNALNLITQLNSKKQKLSKKDSKLLKLTKNQILELKDKKSMLLSLKNQMILTIAWILKHPSHFTLNIINSLNLTNRFQVELLLELFYYKLKRLNNIKDAKELNEQILNESDFKLRQDPIILKHLELYINQVKMECLQVLKNEDEDDNTIIVDSNKQDKLTKIEILKIKIEFDKKLCNQ</sequence>
<proteinExistence type="predicted"/>
<name>A0A1E4SZU2_9ASCO</name>
<organism evidence="1 2">
    <name type="scientific">[Candida] arabinofermentans NRRL YB-2248</name>
    <dbReference type="NCBI Taxonomy" id="983967"/>
    <lineage>
        <taxon>Eukaryota</taxon>
        <taxon>Fungi</taxon>
        <taxon>Dikarya</taxon>
        <taxon>Ascomycota</taxon>
        <taxon>Saccharomycotina</taxon>
        <taxon>Pichiomycetes</taxon>
        <taxon>Pichiales</taxon>
        <taxon>Pichiaceae</taxon>
        <taxon>Ogataea</taxon>
        <taxon>Ogataea/Candida clade</taxon>
    </lineage>
</organism>
<evidence type="ECO:0000313" key="1">
    <source>
        <dbReference type="EMBL" id="ODV85008.1"/>
    </source>
</evidence>
<evidence type="ECO:0000313" key="2">
    <source>
        <dbReference type="Proteomes" id="UP000094801"/>
    </source>
</evidence>